<sequence>MKPLENINSLDNKTVIRPKTIEEKLEEAEKDYEEGRTHSEEEVWNMFSKKYGLEL</sequence>
<dbReference type="RefSeq" id="WP_169924276.1">
    <property type="nucleotide sequence ID" value="NZ_CANSQN010000002.1"/>
</dbReference>
<name>A0A1I0DAW6_9FIRM</name>
<gene>
    <name evidence="1" type="ORF">SAMN04489758_105101</name>
</gene>
<dbReference type="GeneID" id="78289733"/>
<evidence type="ECO:0000313" key="2">
    <source>
        <dbReference type="Proteomes" id="UP000198558"/>
    </source>
</evidence>
<keyword evidence="2" id="KW-1185">Reference proteome</keyword>
<dbReference type="Gene3D" id="1.10.1220.170">
    <property type="match status" value="1"/>
</dbReference>
<protein>
    <recommendedName>
        <fullName evidence="3">Addiction module component</fullName>
    </recommendedName>
</protein>
<evidence type="ECO:0008006" key="3">
    <source>
        <dbReference type="Google" id="ProtNLM"/>
    </source>
</evidence>
<evidence type="ECO:0000313" key="1">
    <source>
        <dbReference type="EMBL" id="SET29372.1"/>
    </source>
</evidence>
<dbReference type="AlphaFoldDB" id="A0A1I0DAW6"/>
<proteinExistence type="predicted"/>
<accession>A0A1I0DAW6</accession>
<dbReference type="EMBL" id="FOIN01000005">
    <property type="protein sequence ID" value="SET29372.1"/>
    <property type="molecule type" value="Genomic_DNA"/>
</dbReference>
<reference evidence="2" key="1">
    <citation type="submission" date="2016-10" db="EMBL/GenBank/DDBJ databases">
        <authorList>
            <person name="Varghese N."/>
            <person name="Submissions S."/>
        </authorList>
    </citation>
    <scope>NUCLEOTIDE SEQUENCE [LARGE SCALE GENOMIC DNA]</scope>
    <source>
        <strain evidence="2">DSM 1551</strain>
    </source>
</reference>
<dbReference type="Proteomes" id="UP000198558">
    <property type="component" value="Unassembled WGS sequence"/>
</dbReference>
<organism evidence="1 2">
    <name type="scientific">Thomasclavelia cocleata</name>
    <dbReference type="NCBI Taxonomy" id="69824"/>
    <lineage>
        <taxon>Bacteria</taxon>
        <taxon>Bacillati</taxon>
        <taxon>Bacillota</taxon>
        <taxon>Erysipelotrichia</taxon>
        <taxon>Erysipelotrichales</taxon>
        <taxon>Coprobacillaceae</taxon>
        <taxon>Thomasclavelia</taxon>
    </lineage>
</organism>